<dbReference type="Pfam" id="PF07690">
    <property type="entry name" value="MFS_1"/>
    <property type="match status" value="1"/>
</dbReference>
<evidence type="ECO:0000256" key="4">
    <source>
        <dbReference type="ARBA" id="ARBA00023136"/>
    </source>
</evidence>
<protein>
    <submittedName>
        <fullName evidence="7">Predicted arabinose efflux permease, MFS family</fullName>
    </submittedName>
</protein>
<keyword evidence="2 5" id="KW-0812">Transmembrane</keyword>
<sequence>MPTLMFIGGLSDRIGRRPPVIIALILGGLGTLALVVAPGWVSLVLARCCLGIGTGLATTAGTAYMTEIMEEHQVKRAALIITSSTTLGFGGGALATGISLSLQGQTFFPFSFALLFVAVPLLAILATKLPRCDDPKEVSLLRLPVFPSSTWPYGAAMGVAWSATGMTIAVVPLELQLHGLGNWTGLVIFLAIFVGFLCQPLARRLSNPTALGLGFFLVPTGYAALLAGSWSHSILLVLVGAAVTSAASYGFSYLAALSEFSIRAPENRARASAGLFVYAYVGFSIPVIASGILADRYGVLQAMIIFGSALLLTTFIVVWAWQRTPTNSDRLTASADTP</sequence>
<feature type="transmembrane region" description="Helical" evidence="5">
    <location>
        <begin position="44"/>
        <end position="65"/>
    </location>
</feature>
<feature type="transmembrane region" description="Helical" evidence="5">
    <location>
        <begin position="77"/>
        <end position="101"/>
    </location>
</feature>
<feature type="transmembrane region" description="Helical" evidence="5">
    <location>
        <begin position="107"/>
        <end position="129"/>
    </location>
</feature>
<feature type="transmembrane region" description="Helical" evidence="5">
    <location>
        <begin position="300"/>
        <end position="321"/>
    </location>
</feature>
<evidence type="ECO:0000256" key="1">
    <source>
        <dbReference type="ARBA" id="ARBA00004141"/>
    </source>
</evidence>
<name>A0A1H2ZVY1_9GAMM</name>
<dbReference type="GO" id="GO:0022857">
    <property type="term" value="F:transmembrane transporter activity"/>
    <property type="evidence" value="ECO:0007669"/>
    <property type="project" value="InterPro"/>
</dbReference>
<dbReference type="EMBL" id="FNNI01000004">
    <property type="protein sequence ID" value="SDX21421.1"/>
    <property type="molecule type" value="Genomic_DNA"/>
</dbReference>
<feature type="domain" description="Major facilitator superfamily (MFS) profile" evidence="6">
    <location>
        <begin position="1"/>
        <end position="338"/>
    </location>
</feature>
<dbReference type="PANTHER" id="PTHR23521:SF3">
    <property type="entry name" value="MFS TRANSPORTER"/>
    <property type="match status" value="1"/>
</dbReference>
<dbReference type="PANTHER" id="PTHR23521">
    <property type="entry name" value="TRANSPORTER MFS SUPERFAMILY"/>
    <property type="match status" value="1"/>
</dbReference>
<evidence type="ECO:0000313" key="8">
    <source>
        <dbReference type="Proteomes" id="UP000198500"/>
    </source>
</evidence>
<keyword evidence="8" id="KW-1185">Reference proteome</keyword>
<dbReference type="InterPro" id="IPR036259">
    <property type="entry name" value="MFS_trans_sf"/>
</dbReference>
<dbReference type="STRING" id="574349.SAMN05443545_104271"/>
<proteinExistence type="predicted"/>
<evidence type="ECO:0000256" key="3">
    <source>
        <dbReference type="ARBA" id="ARBA00022989"/>
    </source>
</evidence>
<feature type="transmembrane region" description="Helical" evidence="5">
    <location>
        <begin position="209"/>
        <end position="228"/>
    </location>
</feature>
<feature type="transmembrane region" description="Helical" evidence="5">
    <location>
        <begin position="234"/>
        <end position="254"/>
    </location>
</feature>
<dbReference type="PROSITE" id="PS00216">
    <property type="entry name" value="SUGAR_TRANSPORT_1"/>
    <property type="match status" value="1"/>
</dbReference>
<feature type="transmembrane region" description="Helical" evidence="5">
    <location>
        <begin position="20"/>
        <end position="38"/>
    </location>
</feature>
<comment type="subcellular location">
    <subcellularLocation>
        <location evidence="1">Membrane</location>
        <topology evidence="1">Multi-pass membrane protein</topology>
    </subcellularLocation>
</comment>
<dbReference type="AlphaFoldDB" id="A0A1H2ZVY1"/>
<evidence type="ECO:0000256" key="5">
    <source>
        <dbReference type="SAM" id="Phobius"/>
    </source>
</evidence>
<evidence type="ECO:0000259" key="6">
    <source>
        <dbReference type="PROSITE" id="PS50850"/>
    </source>
</evidence>
<keyword evidence="4 5" id="KW-0472">Membrane</keyword>
<gene>
    <name evidence="7" type="ORF">SAMN05443545_104271</name>
</gene>
<accession>A0A1H2ZVY1</accession>
<dbReference type="GO" id="GO:0005886">
    <property type="term" value="C:plasma membrane"/>
    <property type="evidence" value="ECO:0007669"/>
    <property type="project" value="TreeGrafter"/>
</dbReference>
<dbReference type="PROSITE" id="PS50850">
    <property type="entry name" value="MFS"/>
    <property type="match status" value="1"/>
</dbReference>
<dbReference type="SUPFAM" id="SSF103473">
    <property type="entry name" value="MFS general substrate transporter"/>
    <property type="match status" value="1"/>
</dbReference>
<dbReference type="InterPro" id="IPR005829">
    <property type="entry name" value="Sugar_transporter_CS"/>
</dbReference>
<dbReference type="InterPro" id="IPR011701">
    <property type="entry name" value="MFS"/>
</dbReference>
<evidence type="ECO:0000256" key="2">
    <source>
        <dbReference type="ARBA" id="ARBA00022692"/>
    </source>
</evidence>
<dbReference type="Proteomes" id="UP000198500">
    <property type="component" value="Unassembled WGS sequence"/>
</dbReference>
<organism evidence="7 8">
    <name type="scientific">Aidingimonas halophila</name>
    <dbReference type="NCBI Taxonomy" id="574349"/>
    <lineage>
        <taxon>Bacteria</taxon>
        <taxon>Pseudomonadati</taxon>
        <taxon>Pseudomonadota</taxon>
        <taxon>Gammaproteobacteria</taxon>
        <taxon>Oceanospirillales</taxon>
        <taxon>Halomonadaceae</taxon>
        <taxon>Aidingimonas</taxon>
    </lineage>
</organism>
<reference evidence="7 8" key="1">
    <citation type="submission" date="2016-10" db="EMBL/GenBank/DDBJ databases">
        <authorList>
            <person name="de Groot N.N."/>
        </authorList>
    </citation>
    <scope>NUCLEOTIDE SEQUENCE [LARGE SCALE GENOMIC DNA]</scope>
    <source>
        <strain evidence="7 8">DSM 19219</strain>
    </source>
</reference>
<evidence type="ECO:0000313" key="7">
    <source>
        <dbReference type="EMBL" id="SDX21421.1"/>
    </source>
</evidence>
<dbReference type="InterPro" id="IPR020846">
    <property type="entry name" value="MFS_dom"/>
</dbReference>
<keyword evidence="3 5" id="KW-1133">Transmembrane helix</keyword>
<dbReference type="Gene3D" id="1.20.1250.20">
    <property type="entry name" value="MFS general substrate transporter like domains"/>
    <property type="match status" value="2"/>
</dbReference>
<feature type="transmembrane region" description="Helical" evidence="5">
    <location>
        <begin position="183"/>
        <end position="202"/>
    </location>
</feature>
<feature type="transmembrane region" description="Helical" evidence="5">
    <location>
        <begin position="275"/>
        <end position="294"/>
    </location>
</feature>